<organism evidence="15 16">
    <name type="scientific">Neodothiora populina</name>
    <dbReference type="NCBI Taxonomy" id="2781224"/>
    <lineage>
        <taxon>Eukaryota</taxon>
        <taxon>Fungi</taxon>
        <taxon>Dikarya</taxon>
        <taxon>Ascomycota</taxon>
        <taxon>Pezizomycotina</taxon>
        <taxon>Dothideomycetes</taxon>
        <taxon>Dothideomycetidae</taxon>
        <taxon>Dothideales</taxon>
        <taxon>Dothioraceae</taxon>
        <taxon>Neodothiora</taxon>
    </lineage>
</organism>
<proteinExistence type="inferred from homology"/>
<evidence type="ECO:0000313" key="16">
    <source>
        <dbReference type="Proteomes" id="UP001562354"/>
    </source>
</evidence>
<dbReference type="SUPFAM" id="SSF55920">
    <property type="entry name" value="Creatinase/aminopeptidase"/>
    <property type="match status" value="1"/>
</dbReference>
<evidence type="ECO:0000256" key="13">
    <source>
        <dbReference type="ARBA" id="ARBA00032413"/>
    </source>
</evidence>
<protein>
    <recommendedName>
        <fullName evidence="5">Xaa-Pro aminopeptidase</fullName>
        <ecNumber evidence="5">3.4.11.9</ecNumber>
    </recommendedName>
    <alternativeName>
        <fullName evidence="12">Aminoacylproline aminopeptidase</fullName>
    </alternativeName>
    <alternativeName>
        <fullName evidence="13">Prolidase</fullName>
    </alternativeName>
</protein>
<dbReference type="Pfam" id="PF05195">
    <property type="entry name" value="AMP_N"/>
    <property type="match status" value="1"/>
</dbReference>
<dbReference type="GeneID" id="95976795"/>
<dbReference type="InterPro" id="IPR000994">
    <property type="entry name" value="Pept_M24"/>
</dbReference>
<keyword evidence="6" id="KW-0031">Aminopeptidase</keyword>
<comment type="function">
    <text evidence="3">Catalyzes the removal of a penultimate prolyl residue from the N-termini of peptides.</text>
</comment>
<evidence type="ECO:0000256" key="6">
    <source>
        <dbReference type="ARBA" id="ARBA00022438"/>
    </source>
</evidence>
<dbReference type="InterPro" id="IPR036005">
    <property type="entry name" value="Creatinase/aminopeptidase-like"/>
</dbReference>
<keyword evidence="10" id="KW-0482">Metalloprotease</keyword>
<evidence type="ECO:0000256" key="12">
    <source>
        <dbReference type="ARBA" id="ARBA00030849"/>
    </source>
</evidence>
<comment type="caution">
    <text evidence="15">The sequence shown here is derived from an EMBL/GenBank/DDBJ whole genome shotgun (WGS) entry which is preliminary data.</text>
</comment>
<dbReference type="RefSeq" id="XP_069199016.1">
    <property type="nucleotide sequence ID" value="XM_069342513.1"/>
</dbReference>
<keyword evidence="9" id="KW-0378">Hydrolase</keyword>
<dbReference type="SUPFAM" id="SSF53092">
    <property type="entry name" value="Creatinase/prolidase N-terminal domain"/>
    <property type="match status" value="1"/>
</dbReference>
<comment type="cofactor">
    <cofactor evidence="2">
        <name>Mn(2+)</name>
        <dbReference type="ChEBI" id="CHEBI:29035"/>
    </cofactor>
</comment>
<dbReference type="EMBL" id="JBFMKM010000012">
    <property type="protein sequence ID" value="KAL1302740.1"/>
    <property type="molecule type" value="Genomic_DNA"/>
</dbReference>
<evidence type="ECO:0000259" key="14">
    <source>
        <dbReference type="SMART" id="SM01011"/>
    </source>
</evidence>
<evidence type="ECO:0000256" key="3">
    <source>
        <dbReference type="ARBA" id="ARBA00002443"/>
    </source>
</evidence>
<evidence type="ECO:0000256" key="5">
    <source>
        <dbReference type="ARBA" id="ARBA00012574"/>
    </source>
</evidence>
<keyword evidence="11" id="KW-0464">Manganese</keyword>
<dbReference type="Gene3D" id="3.90.230.10">
    <property type="entry name" value="Creatinase/methionine aminopeptidase superfamily"/>
    <property type="match status" value="1"/>
</dbReference>
<evidence type="ECO:0000256" key="11">
    <source>
        <dbReference type="ARBA" id="ARBA00023211"/>
    </source>
</evidence>
<accession>A0ABR3PAH3</accession>
<sequence length="538" mass="59473">MRVKAKQGRLFRSPDSAGLGYAGMRISVSAESPLDKYPAKQHAARVATVLGVDHGLIYLPGETISNYADSDQPRPFRQSRYFLYLSGVDESDCHLTYDIATENLTLWLPPIDPKVVVWVGRGSTTSEALEKYDIDNARYSPHLKHYLESWASSNKHKSGGDIFVLHPADKKSRVPESLSSRLNTTALQPATDTCRVIKDPHEIDLIRTAAGISTKAHESVLRNLLTFKSEAQVTAHFLDVSIAHGAKHQSYGIIAGSGSNAAILHYENNDAVFGDSQLMCLDAGAEWQSYSSDITRTFPLSGNWPSKESKEIYNLVQLMQSSCTTNLKPGKNFVENQYLAHVIAIEGLLKLGILRDGSIEEIYKAGTSRAFFPHGLGHHMGLEVHDVSPPSVSPFRSSSTSREQGREIPIEIRHHFTTAGAESAYHASSQQYADPDICRSPCRTYDSGLQPGMVITVEPGIYFNGYALEEIYYPSPVHSKYIDKKVVKRYMPVGGVRIEDDILITPSGYELMSHTAKGEDALRIIRGESVVVLQHLQV</sequence>
<comment type="similarity">
    <text evidence="4">Belongs to the peptidase M24B family.</text>
</comment>
<dbReference type="EC" id="3.4.11.9" evidence="5"/>
<evidence type="ECO:0000256" key="2">
    <source>
        <dbReference type="ARBA" id="ARBA00001936"/>
    </source>
</evidence>
<dbReference type="InterPro" id="IPR007865">
    <property type="entry name" value="Aminopep_P_N"/>
</dbReference>
<dbReference type="Proteomes" id="UP001562354">
    <property type="component" value="Unassembled WGS sequence"/>
</dbReference>
<evidence type="ECO:0000256" key="7">
    <source>
        <dbReference type="ARBA" id="ARBA00022670"/>
    </source>
</evidence>
<evidence type="ECO:0000256" key="4">
    <source>
        <dbReference type="ARBA" id="ARBA00008766"/>
    </source>
</evidence>
<reference evidence="15 16" key="1">
    <citation type="submission" date="2024-07" db="EMBL/GenBank/DDBJ databases">
        <title>Draft sequence of the Neodothiora populina.</title>
        <authorList>
            <person name="Drown D.D."/>
            <person name="Schuette U.S."/>
            <person name="Buechlein A.B."/>
            <person name="Rusch D.R."/>
            <person name="Winton L.W."/>
            <person name="Adams G.A."/>
        </authorList>
    </citation>
    <scope>NUCLEOTIDE SEQUENCE [LARGE SCALE GENOMIC DNA]</scope>
    <source>
        <strain evidence="15 16">CPC 39397</strain>
    </source>
</reference>
<dbReference type="Pfam" id="PF00557">
    <property type="entry name" value="Peptidase_M24"/>
    <property type="match status" value="1"/>
</dbReference>
<evidence type="ECO:0000313" key="15">
    <source>
        <dbReference type="EMBL" id="KAL1302740.1"/>
    </source>
</evidence>
<evidence type="ECO:0000256" key="10">
    <source>
        <dbReference type="ARBA" id="ARBA00023049"/>
    </source>
</evidence>
<gene>
    <name evidence="15" type="ORF">AAFC00_003093</name>
</gene>
<evidence type="ECO:0000256" key="9">
    <source>
        <dbReference type="ARBA" id="ARBA00022801"/>
    </source>
</evidence>
<keyword evidence="16" id="KW-1185">Reference proteome</keyword>
<evidence type="ECO:0000256" key="8">
    <source>
        <dbReference type="ARBA" id="ARBA00022723"/>
    </source>
</evidence>
<dbReference type="PANTHER" id="PTHR43226:SF3">
    <property type="entry name" value="XAA-PRO AMINOPEPTIDASE AN0832-RELATED"/>
    <property type="match status" value="1"/>
</dbReference>
<evidence type="ECO:0000256" key="1">
    <source>
        <dbReference type="ARBA" id="ARBA00001424"/>
    </source>
</evidence>
<dbReference type="PANTHER" id="PTHR43226">
    <property type="entry name" value="XAA-PRO AMINOPEPTIDASE 3"/>
    <property type="match status" value="1"/>
</dbReference>
<dbReference type="InterPro" id="IPR052433">
    <property type="entry name" value="X-Pro_dipept-like"/>
</dbReference>
<name>A0ABR3PAH3_9PEZI</name>
<feature type="domain" description="Aminopeptidase P N-terminal" evidence="14">
    <location>
        <begin position="37"/>
        <end position="173"/>
    </location>
</feature>
<dbReference type="InterPro" id="IPR029149">
    <property type="entry name" value="Creatin/AminoP/Spt16_N"/>
</dbReference>
<dbReference type="SMART" id="SM01011">
    <property type="entry name" value="AMP_N"/>
    <property type="match status" value="1"/>
</dbReference>
<keyword evidence="8" id="KW-0479">Metal-binding</keyword>
<keyword evidence="7" id="KW-0645">Protease</keyword>
<comment type="catalytic activity">
    <reaction evidence="1">
        <text>Release of any N-terminal amino acid, including proline, that is linked to proline, even from a dipeptide or tripeptide.</text>
        <dbReference type="EC" id="3.4.11.9"/>
    </reaction>
</comment>
<dbReference type="Gene3D" id="3.40.350.10">
    <property type="entry name" value="Creatinase/prolidase N-terminal domain"/>
    <property type="match status" value="1"/>
</dbReference>